<keyword evidence="4" id="KW-1003">Cell membrane</keyword>
<evidence type="ECO:0000313" key="18">
    <source>
        <dbReference type="Proteomes" id="UP000585614"/>
    </source>
</evidence>
<proteinExistence type="inferred from homology"/>
<sequence length="148" mass="14659">MNWMAATCWALLLAAAFLCDSGEAKGGRGGSRGSARGGTRGGLRGASRVRVRPASHYTGSSLRVAAAGAAAGAVAGAAAGLATGSGWRRVLGPWERGLEDEDMAPGGNGTGPGVYSYWAWTSDAGPTCGPCLCLLLGGALGALGLLQH</sequence>
<keyword evidence="6 15" id="KW-0640">Prion</keyword>
<feature type="signal peptide" evidence="14">
    <location>
        <begin position="1"/>
        <end position="24"/>
    </location>
</feature>
<dbReference type="OrthoDB" id="9809656at2759"/>
<evidence type="ECO:0000256" key="14">
    <source>
        <dbReference type="SAM" id="SignalP"/>
    </source>
</evidence>
<dbReference type="PANTHER" id="PTHR28552:SF1">
    <property type="entry name" value="SHADOW OF PRION PROTEIN"/>
    <property type="match status" value="1"/>
</dbReference>
<reference evidence="16 17" key="3">
    <citation type="submission" date="2018-12" db="EMBL/GenBank/DDBJ databases">
        <title>G10K-VGP greater horseshoe bat female genome, primary haplotype.</title>
        <authorList>
            <person name="Teeling E."/>
            <person name="Myers G."/>
            <person name="Vernes S."/>
            <person name="Pippel M."/>
            <person name="Winkler S."/>
            <person name="Fedrigo O."/>
            <person name="Rhie A."/>
            <person name="Koren S."/>
            <person name="Phillippy A."/>
            <person name="Lewin H."/>
            <person name="Damas J."/>
            <person name="Howe K."/>
            <person name="Mountcastle J."/>
            <person name="Jarvis E.D."/>
        </authorList>
    </citation>
    <scope>NUCLEOTIDE SEQUENCE [LARGE SCALE GENOMIC DNA]</scope>
</reference>
<dbReference type="GO" id="GO:0006606">
    <property type="term" value="P:protein import into nucleus"/>
    <property type="evidence" value="ECO:0007669"/>
    <property type="project" value="Ensembl"/>
</dbReference>
<dbReference type="AlphaFoldDB" id="A0A671EH48"/>
<keyword evidence="8" id="KW-0034">Amyloid</keyword>
<dbReference type="GO" id="GO:0005829">
    <property type="term" value="C:cytosol"/>
    <property type="evidence" value="ECO:0007669"/>
    <property type="project" value="Ensembl"/>
</dbReference>
<evidence type="ECO:0000313" key="16">
    <source>
        <dbReference type="Ensembl" id="ENSRFEP00010012619.1"/>
    </source>
</evidence>
<evidence type="ECO:0000313" key="17">
    <source>
        <dbReference type="Proteomes" id="UP000472240"/>
    </source>
</evidence>
<evidence type="ECO:0000313" key="15">
    <source>
        <dbReference type="EMBL" id="KAF6317925.1"/>
    </source>
</evidence>
<keyword evidence="7 14" id="KW-0732">Signal</keyword>
<dbReference type="CTD" id="503542"/>
<comment type="similarity">
    <text evidence="2">Belongs to the SPRN family.</text>
</comment>
<dbReference type="PANTHER" id="PTHR28552">
    <property type="entry name" value="SHADOW OF PRION PROTEIN"/>
    <property type="match status" value="1"/>
</dbReference>
<dbReference type="GO" id="GO:0005730">
    <property type="term" value="C:nucleolus"/>
    <property type="evidence" value="ECO:0007669"/>
    <property type="project" value="Ensembl"/>
</dbReference>
<protein>
    <recommendedName>
        <fullName evidence="3">Shadow of prion protein</fullName>
    </recommendedName>
</protein>
<dbReference type="Ensembl" id="ENSRFET00010013802.1">
    <property type="protein sequence ID" value="ENSRFEP00010012619.1"/>
    <property type="gene ID" value="ENSRFEG00010008594.1"/>
</dbReference>
<evidence type="ECO:0000256" key="2">
    <source>
        <dbReference type="ARBA" id="ARBA00008311"/>
    </source>
</evidence>
<dbReference type="GeneTree" id="ENSGT00730000111694"/>
<evidence type="ECO:0000256" key="6">
    <source>
        <dbReference type="ARBA" id="ARBA00022678"/>
    </source>
</evidence>
<evidence type="ECO:0000256" key="4">
    <source>
        <dbReference type="ARBA" id="ARBA00022475"/>
    </source>
</evidence>
<dbReference type="GO" id="GO:0098552">
    <property type="term" value="C:side of membrane"/>
    <property type="evidence" value="ECO:0007669"/>
    <property type="project" value="UniProtKB-KW"/>
</dbReference>
<evidence type="ECO:0000256" key="1">
    <source>
        <dbReference type="ARBA" id="ARBA00004609"/>
    </source>
</evidence>
<dbReference type="GeneID" id="117035939"/>
<dbReference type="GO" id="GO:0003676">
    <property type="term" value="F:nucleic acid binding"/>
    <property type="evidence" value="ECO:0007669"/>
    <property type="project" value="Ensembl"/>
</dbReference>
<evidence type="ECO:0000256" key="11">
    <source>
        <dbReference type="ARBA" id="ARBA00023288"/>
    </source>
</evidence>
<feature type="chain" id="PRO_5044625707" description="Shadow of prion protein" evidence="14">
    <location>
        <begin position="25"/>
        <end position="148"/>
    </location>
</feature>
<keyword evidence="5" id="KW-0336">GPI-anchor</keyword>
<name>A0A671EH48_RHIFE</name>
<dbReference type="InterPro" id="IPR029238">
    <property type="entry name" value="Shadoo"/>
</dbReference>
<keyword evidence="10" id="KW-0325">Glycoprotein</keyword>
<evidence type="ECO:0000256" key="9">
    <source>
        <dbReference type="ARBA" id="ARBA00023136"/>
    </source>
</evidence>
<organism evidence="16 17">
    <name type="scientific">Rhinolophus ferrumequinum</name>
    <name type="common">Greater horseshoe bat</name>
    <dbReference type="NCBI Taxonomy" id="59479"/>
    <lineage>
        <taxon>Eukaryota</taxon>
        <taxon>Metazoa</taxon>
        <taxon>Chordata</taxon>
        <taxon>Craniata</taxon>
        <taxon>Vertebrata</taxon>
        <taxon>Euteleostomi</taxon>
        <taxon>Mammalia</taxon>
        <taxon>Eutheria</taxon>
        <taxon>Laurasiatheria</taxon>
        <taxon>Chiroptera</taxon>
        <taxon>Yinpterochiroptera</taxon>
        <taxon>Rhinolophoidea</taxon>
        <taxon>Rhinolophidae</taxon>
        <taxon>Rhinolophinae</taxon>
        <taxon>Rhinolophus</taxon>
    </lineage>
</organism>
<evidence type="ECO:0000256" key="7">
    <source>
        <dbReference type="ARBA" id="ARBA00022729"/>
    </source>
</evidence>
<evidence type="ECO:0000256" key="3">
    <source>
        <dbReference type="ARBA" id="ARBA00014397"/>
    </source>
</evidence>
<dbReference type="GO" id="GO:0005886">
    <property type="term" value="C:plasma membrane"/>
    <property type="evidence" value="ECO:0007669"/>
    <property type="project" value="UniProtKB-SubCell"/>
</dbReference>
<dbReference type="OMA" id="MNWAPAT"/>
<evidence type="ECO:0000256" key="10">
    <source>
        <dbReference type="ARBA" id="ARBA00023180"/>
    </source>
</evidence>
<evidence type="ECO:0000256" key="13">
    <source>
        <dbReference type="SAM" id="MobiDB-lite"/>
    </source>
</evidence>
<dbReference type="Pfam" id="PF14999">
    <property type="entry name" value="Shadoo"/>
    <property type="match status" value="1"/>
</dbReference>
<dbReference type="GO" id="GO:0031982">
    <property type="term" value="C:vesicle"/>
    <property type="evidence" value="ECO:0007669"/>
    <property type="project" value="Ensembl"/>
</dbReference>
<feature type="region of interest" description="Disordered" evidence="13">
    <location>
        <begin position="24"/>
        <end position="47"/>
    </location>
</feature>
<dbReference type="Proteomes" id="UP000472240">
    <property type="component" value="Chromosome 16"/>
</dbReference>
<comment type="function">
    <text evidence="12">Prion-like protein that has PrP(C)-like neuroprotective activity. May act as a modulator for the biological actions of normal and abnormal PrP.</text>
</comment>
<dbReference type="Proteomes" id="UP000585614">
    <property type="component" value="Unassembled WGS sequence"/>
</dbReference>
<comment type="subcellular location">
    <subcellularLocation>
        <location evidence="1">Cell membrane</location>
        <topology evidence="1">Lipid-anchor</topology>
        <topology evidence="1">GPI-anchor</topology>
    </subcellularLocation>
</comment>
<dbReference type="KEGG" id="rfq:117035939"/>
<accession>A0A671EH48</accession>
<gene>
    <name evidence="16" type="primary">SPRN</name>
    <name evidence="15" type="ORF">mRhiFer1_016097</name>
</gene>
<keyword evidence="17" id="KW-1185">Reference proteome</keyword>
<reference evidence="16 17" key="1">
    <citation type="journal article" date="2015" name="Annu Rev Anim Biosci">
        <title>The Genome 10K Project: a way forward.</title>
        <authorList>
            <person name="Koepfli K.P."/>
            <person name="Paten B."/>
            <person name="O'Brien S.J."/>
            <person name="Koepfli K.P."/>
            <person name="Paten B."/>
            <person name="Antunes A."/>
            <person name="Belov K."/>
            <person name="Bustamante C."/>
            <person name="Castoe T.A."/>
            <person name="Clawson H."/>
            <person name="Crawford A.J."/>
            <person name="Diekhans M."/>
            <person name="Distel D."/>
            <person name="Durbin R."/>
            <person name="Earl D."/>
            <person name="Fujita M.K."/>
            <person name="Gamble T."/>
            <person name="Georges A."/>
            <person name="Gemmell N."/>
            <person name="Gilbert M.T."/>
            <person name="Graves J.M."/>
            <person name="Green R.E."/>
            <person name="Hickey G."/>
            <person name="Jarvis E.D."/>
            <person name="Johnson W."/>
            <person name="Komissarov A."/>
            <person name="Korf I."/>
            <person name="Kuhn R."/>
            <person name="Larkin D.M."/>
            <person name="Lewin H."/>
            <person name="Lopez J.V."/>
            <person name="Ma J."/>
            <person name="Marques-Bonet T."/>
            <person name="Miller W."/>
            <person name="Murphy R."/>
            <person name="Pevzner P."/>
            <person name="Shapiro B."/>
            <person name="Steiner C."/>
            <person name="Tamazian G."/>
            <person name="Venkatesh B."/>
            <person name="Wang J."/>
            <person name="Wayne R."/>
            <person name="Wiley E."/>
            <person name="Yang H."/>
            <person name="Zhang G."/>
            <person name="Haussler D."/>
            <person name="Ryder O."/>
            <person name="O'Brien S.J."/>
        </authorList>
    </citation>
    <scope>NUCLEOTIDE SEQUENCE</scope>
</reference>
<reference evidence="16" key="5">
    <citation type="submission" date="2025-05" db="UniProtKB">
        <authorList>
            <consortium name="Ensembl"/>
        </authorList>
    </citation>
    <scope>IDENTIFICATION</scope>
</reference>
<evidence type="ECO:0000256" key="5">
    <source>
        <dbReference type="ARBA" id="ARBA00022622"/>
    </source>
</evidence>
<reference evidence="16 17" key="2">
    <citation type="journal article" date="2018" name="Annu Rev Anim Biosci">
        <title>Bat Biology, Genomes, and the Bat1K Project: To Generate Chromosome-Level Genomes for All Living Bat Species.</title>
        <authorList>
            <person name="Teeling E.C."/>
            <person name="Vernes S.C."/>
            <person name="Davalos L.M."/>
            <person name="Ray D.A."/>
            <person name="Gilbert M.T.P."/>
            <person name="Myers E."/>
        </authorList>
    </citation>
    <scope>NUCLEOTIDE SEQUENCE</scope>
</reference>
<evidence type="ECO:0000256" key="8">
    <source>
        <dbReference type="ARBA" id="ARBA00023087"/>
    </source>
</evidence>
<evidence type="ECO:0000256" key="12">
    <source>
        <dbReference type="ARBA" id="ARBA00025683"/>
    </source>
</evidence>
<keyword evidence="11" id="KW-0449">Lipoprotein</keyword>
<reference evidence="15 18" key="4">
    <citation type="journal article" date="2020" name="Nature">
        <title>Six reference-quality genomes reveal evolution of bat adaptations.</title>
        <authorList>
            <person name="Jebb D."/>
            <person name="Huang Z."/>
            <person name="Pippel M."/>
            <person name="Hughes G.M."/>
            <person name="Lavrichenko K."/>
            <person name="Devanna P."/>
            <person name="Winkler S."/>
            <person name="Jermiin L.S."/>
            <person name="Skirmuntt E.C."/>
            <person name="Katzourakis A."/>
            <person name="Burkitt-Gray L."/>
            <person name="Ray D.A."/>
            <person name="Sullivan K.A.M."/>
            <person name="Roscito J.G."/>
            <person name="Kirilenko B.M."/>
            <person name="Davalos L.M."/>
            <person name="Corthals A.P."/>
            <person name="Power M.L."/>
            <person name="Jones G."/>
            <person name="Ransome R.D."/>
            <person name="Dechmann D.K.N."/>
            <person name="Locatelli A.G."/>
            <person name="Puechmaille S.J."/>
            <person name="Fedrigo O."/>
            <person name="Jarvis E.D."/>
            <person name="Hiller M."/>
            <person name="Vernes S.C."/>
            <person name="Myers E.W."/>
            <person name="Teeling E.C."/>
        </authorList>
    </citation>
    <scope>NUCLEOTIDE SEQUENCE [LARGE SCALE GENOMIC DNA]</scope>
    <source>
        <strain evidence="15">MRhiFer1</strain>
        <tissue evidence="15">Lung</tissue>
    </source>
</reference>
<keyword evidence="9" id="KW-0472">Membrane</keyword>
<dbReference type="EMBL" id="JACAGC010000015">
    <property type="protein sequence ID" value="KAF6317925.1"/>
    <property type="molecule type" value="Genomic_DNA"/>
</dbReference>
<feature type="compositionally biased region" description="Gly residues" evidence="13">
    <location>
        <begin position="27"/>
        <end position="44"/>
    </location>
</feature>
<dbReference type="RefSeq" id="XP_032986103.1">
    <property type="nucleotide sequence ID" value="XM_033130212.1"/>
</dbReference>